<dbReference type="EMBL" id="AEWJ01000054">
    <property type="protein sequence ID" value="EGD57674.1"/>
    <property type="molecule type" value="Genomic_DNA"/>
</dbReference>
<dbReference type="OrthoDB" id="9772644at2"/>
<accession>F1ZCC0</accession>
<dbReference type="PANTHER" id="PTHR37422">
    <property type="entry name" value="TEICHURONIC ACID BIOSYNTHESIS PROTEIN TUAE"/>
    <property type="match status" value="1"/>
</dbReference>
<feature type="compositionally biased region" description="Pro residues" evidence="5">
    <location>
        <begin position="489"/>
        <end position="503"/>
    </location>
</feature>
<feature type="transmembrane region" description="Helical" evidence="6">
    <location>
        <begin position="352"/>
        <end position="373"/>
    </location>
</feature>
<evidence type="ECO:0000256" key="1">
    <source>
        <dbReference type="ARBA" id="ARBA00004141"/>
    </source>
</evidence>
<feature type="transmembrane region" description="Helical" evidence="6">
    <location>
        <begin position="74"/>
        <end position="93"/>
    </location>
</feature>
<evidence type="ECO:0000313" key="9">
    <source>
        <dbReference type="EMBL" id="EGD57674.1"/>
    </source>
</evidence>
<feature type="region of interest" description="Disordered" evidence="5">
    <location>
        <begin position="477"/>
        <end position="503"/>
    </location>
</feature>
<feature type="domain" description="DUF5935" evidence="8">
    <location>
        <begin position="1"/>
        <end position="193"/>
    </location>
</feature>
<comment type="subcellular location">
    <subcellularLocation>
        <location evidence="1">Membrane</location>
        <topology evidence="1">Multi-pass membrane protein</topology>
    </subcellularLocation>
</comment>
<dbReference type="RefSeq" id="WP_008071064.1">
    <property type="nucleotide sequence ID" value="NZ_AQWK01000008.1"/>
</dbReference>
<evidence type="ECO:0000256" key="2">
    <source>
        <dbReference type="ARBA" id="ARBA00022692"/>
    </source>
</evidence>
<evidence type="ECO:0000256" key="3">
    <source>
        <dbReference type="ARBA" id="ARBA00022989"/>
    </source>
</evidence>
<dbReference type="PANTHER" id="PTHR37422:SF13">
    <property type="entry name" value="LIPOPOLYSACCHARIDE BIOSYNTHESIS PROTEIN PA4999-RELATED"/>
    <property type="match status" value="1"/>
</dbReference>
<dbReference type="GO" id="GO:0016020">
    <property type="term" value="C:membrane"/>
    <property type="evidence" value="ECO:0007669"/>
    <property type="project" value="UniProtKB-SubCell"/>
</dbReference>
<dbReference type="eggNOG" id="COG3307">
    <property type="taxonomic scope" value="Bacteria"/>
</dbReference>
<feature type="transmembrane region" description="Helical" evidence="6">
    <location>
        <begin position="166"/>
        <end position="188"/>
    </location>
</feature>
<evidence type="ECO:0000259" key="8">
    <source>
        <dbReference type="Pfam" id="PF19358"/>
    </source>
</evidence>
<evidence type="ECO:0000256" key="5">
    <source>
        <dbReference type="SAM" id="MobiDB-lite"/>
    </source>
</evidence>
<feature type="transmembrane region" description="Helical" evidence="6">
    <location>
        <begin position="243"/>
        <end position="260"/>
    </location>
</feature>
<name>F1ZCC0_9SPHN</name>
<feature type="transmembrane region" description="Helical" evidence="6">
    <location>
        <begin position="200"/>
        <end position="215"/>
    </location>
</feature>
<feature type="transmembrane region" description="Helical" evidence="6">
    <location>
        <begin position="105"/>
        <end position="121"/>
    </location>
</feature>
<gene>
    <name evidence="9" type="ORF">Y88_3000</name>
</gene>
<comment type="caution">
    <text evidence="9">The sequence shown here is derived from an EMBL/GenBank/DDBJ whole genome shotgun (WGS) entry which is preliminary data.</text>
</comment>
<evidence type="ECO:0000313" key="10">
    <source>
        <dbReference type="Proteomes" id="UP000004728"/>
    </source>
</evidence>
<proteinExistence type="predicted"/>
<dbReference type="InterPro" id="IPR051533">
    <property type="entry name" value="WaaL-like"/>
</dbReference>
<evidence type="ECO:0000256" key="4">
    <source>
        <dbReference type="ARBA" id="ARBA00023136"/>
    </source>
</evidence>
<dbReference type="InterPro" id="IPR007016">
    <property type="entry name" value="O-antigen_ligase-rel_domated"/>
</dbReference>
<dbReference type="InParanoid" id="F1ZCC0"/>
<dbReference type="InterPro" id="IPR045979">
    <property type="entry name" value="DUF5935"/>
</dbReference>
<reference evidence="9 10" key="1">
    <citation type="journal article" date="2012" name="J. Bacteriol.">
        <title>Draft Genome Sequence of Novosphingobium nitrogenifigens Y88T.</title>
        <authorList>
            <person name="Strabala T.J."/>
            <person name="Macdonald L."/>
            <person name="Liu V."/>
            <person name="Smit A.M."/>
        </authorList>
    </citation>
    <scope>NUCLEOTIDE SEQUENCE [LARGE SCALE GENOMIC DNA]</scope>
    <source>
        <strain evidence="9 10">DSM 19370</strain>
    </source>
</reference>
<organism evidence="9 10">
    <name type="scientific">Novosphingobium nitrogenifigens DSM 19370</name>
    <dbReference type="NCBI Taxonomy" id="983920"/>
    <lineage>
        <taxon>Bacteria</taxon>
        <taxon>Pseudomonadati</taxon>
        <taxon>Pseudomonadota</taxon>
        <taxon>Alphaproteobacteria</taxon>
        <taxon>Sphingomonadales</taxon>
        <taxon>Sphingomonadaceae</taxon>
        <taxon>Novosphingobium</taxon>
    </lineage>
</organism>
<dbReference type="NCBIfam" id="TIGR03097">
    <property type="entry name" value="PEP_O_lig_1"/>
    <property type="match status" value="1"/>
</dbReference>
<dbReference type="Proteomes" id="UP000004728">
    <property type="component" value="Unassembled WGS sequence"/>
</dbReference>
<feature type="domain" description="O-antigen ligase-related" evidence="7">
    <location>
        <begin position="209"/>
        <end position="360"/>
    </location>
</feature>
<dbReference type="AlphaFoldDB" id="F1ZCC0"/>
<feature type="transmembrane region" description="Helical" evidence="6">
    <location>
        <begin position="43"/>
        <end position="62"/>
    </location>
</feature>
<feature type="transmembrane region" description="Helical" evidence="6">
    <location>
        <begin position="128"/>
        <end position="146"/>
    </location>
</feature>
<keyword evidence="10" id="KW-1185">Reference proteome</keyword>
<keyword evidence="3 6" id="KW-1133">Transmembrane helix</keyword>
<dbReference type="STRING" id="983920.Y88_3000"/>
<dbReference type="HOGENOM" id="CLU_052176_0_0_5"/>
<feature type="transmembrane region" description="Helical" evidence="6">
    <location>
        <begin position="221"/>
        <end position="236"/>
    </location>
</feature>
<sequence>MTNLFLTLFVMAFFAAGFARPFLFVLAYAYIDIVAPQKISWGLLQAIPISLLAFILMTIAWAMREDKRGVHFSLRQSLMLVLLLYCGMTTLGADFPDEAAAKWSWVWKALVFAMFLPMTLRTRLRIEALTLVMVLGVAVITIDGGLKTLTGGGGYGELKLLVNDNTGLYEGSIISTVAICLIPIALWLARFGTIFPPGRLVWLFAAGVCFSAMLMPVGTQARTGLICVGVLGLLMLRSTERRFTYIAVIAVGALIAIPLLPQSFTERMSTIQNHQADQSASTRVAVWKWTIDFAKSHPFGGGFEAYRQDSVTYDKVITQTLSNNTTQISTQQVQESGRAYHSSYFEMLGEQGYPGIGLWLLLHVLGVVQMEVIRRRFRKTPNPQLAWISPLADALQQAQIVYLVGGSFVGIAFQPFCYMLVGLQCGLHAYVRRLDEAAEEARRLAERDARIARRIAMIAQENAGTEPQIETAIRHDRPAGPMIGARSQPPLPAIPPRTTPPTS</sequence>
<dbReference type="Pfam" id="PF04932">
    <property type="entry name" value="Wzy_C"/>
    <property type="match status" value="1"/>
</dbReference>
<protein>
    <submittedName>
        <fullName evidence="9">O-antigen polymerase</fullName>
    </submittedName>
</protein>
<keyword evidence="4 6" id="KW-0472">Membrane</keyword>
<evidence type="ECO:0000256" key="6">
    <source>
        <dbReference type="SAM" id="Phobius"/>
    </source>
</evidence>
<evidence type="ECO:0000259" key="7">
    <source>
        <dbReference type="Pfam" id="PF04932"/>
    </source>
</evidence>
<dbReference type="InterPro" id="IPR017528">
    <property type="entry name" value="CHP03097O-antigen_lig-rel"/>
</dbReference>
<keyword evidence="2 6" id="KW-0812">Transmembrane</keyword>
<dbReference type="Pfam" id="PF19358">
    <property type="entry name" value="DUF5935"/>
    <property type="match status" value="1"/>
</dbReference>